<feature type="domain" description="Mutator-like transposase" evidence="1">
    <location>
        <begin position="1"/>
        <end position="86"/>
    </location>
</feature>
<reference evidence="2" key="1">
    <citation type="submission" date="2020-08" db="EMBL/GenBank/DDBJ databases">
        <title>Multicomponent nature underlies the extraordinary mechanical properties of spider dragline silk.</title>
        <authorList>
            <person name="Kono N."/>
            <person name="Nakamura H."/>
            <person name="Mori M."/>
            <person name="Yoshida Y."/>
            <person name="Ohtoshi R."/>
            <person name="Malay A.D."/>
            <person name="Moran D.A.P."/>
            <person name="Tomita M."/>
            <person name="Numata K."/>
            <person name="Arakawa K."/>
        </authorList>
    </citation>
    <scope>NUCLEOTIDE SEQUENCE</scope>
</reference>
<dbReference type="EMBL" id="BMAV01006589">
    <property type="protein sequence ID" value="GFY48638.1"/>
    <property type="molecule type" value="Genomic_DNA"/>
</dbReference>
<gene>
    <name evidence="2" type="primary">AVEN_58460_1</name>
    <name evidence="2" type="ORF">TNIN_124401</name>
</gene>
<accession>A0A8X6X7S7</accession>
<organism evidence="2 3">
    <name type="scientific">Trichonephila inaurata madagascariensis</name>
    <dbReference type="NCBI Taxonomy" id="2747483"/>
    <lineage>
        <taxon>Eukaryota</taxon>
        <taxon>Metazoa</taxon>
        <taxon>Ecdysozoa</taxon>
        <taxon>Arthropoda</taxon>
        <taxon>Chelicerata</taxon>
        <taxon>Arachnida</taxon>
        <taxon>Araneae</taxon>
        <taxon>Araneomorphae</taxon>
        <taxon>Entelegynae</taxon>
        <taxon>Araneoidea</taxon>
        <taxon>Nephilidae</taxon>
        <taxon>Trichonephila</taxon>
        <taxon>Trichonephila inaurata</taxon>
    </lineage>
</organism>
<evidence type="ECO:0000259" key="1">
    <source>
        <dbReference type="Pfam" id="PF20700"/>
    </source>
</evidence>
<name>A0A8X6X7S7_9ARAC</name>
<keyword evidence="3" id="KW-1185">Reference proteome</keyword>
<dbReference type="AlphaFoldDB" id="A0A8X6X7S7"/>
<protein>
    <recommendedName>
        <fullName evidence="1">Mutator-like transposase domain-containing protein</fullName>
    </recommendedName>
</protein>
<dbReference type="OrthoDB" id="6435104at2759"/>
<comment type="caution">
    <text evidence="2">The sequence shown here is derived from an EMBL/GenBank/DDBJ whole genome shotgun (WGS) entry which is preliminary data.</text>
</comment>
<dbReference type="InterPro" id="IPR049012">
    <property type="entry name" value="Mutator_transp_dom"/>
</dbReference>
<sequence length="248" mass="27996">MGSRLRKLKSSLGKKKLSDGKTIGGKGRLTDVVINRLTAFYGNAIRGKTKNVHEMRQAIWAVWAHTASTDEQPKHWFCPNGNNSWCKYNVCVQNNKVLGFKHKNNLPEAVSEAIKPIFKDLSHLKLLRRCLGGKTQNPNESLNSLIWKYSPKTIRSSITITRTAAFLAVCDYNDGHKSQIYIMNAMGLKYNKNNVITAKDTDKKRLSTAFKRLTAASLESRKNKRLKLAKENMQFKLSEGCAYDPGAY</sequence>
<dbReference type="Pfam" id="PF20700">
    <property type="entry name" value="Mutator"/>
    <property type="match status" value="1"/>
</dbReference>
<evidence type="ECO:0000313" key="2">
    <source>
        <dbReference type="EMBL" id="GFY48638.1"/>
    </source>
</evidence>
<evidence type="ECO:0000313" key="3">
    <source>
        <dbReference type="Proteomes" id="UP000886998"/>
    </source>
</evidence>
<dbReference type="Proteomes" id="UP000886998">
    <property type="component" value="Unassembled WGS sequence"/>
</dbReference>
<proteinExistence type="predicted"/>